<dbReference type="InterPro" id="IPR007053">
    <property type="entry name" value="LRAT_dom"/>
</dbReference>
<keyword evidence="3" id="KW-1185">Reference proteome</keyword>
<proteinExistence type="predicted"/>
<dbReference type="PROSITE" id="PS51934">
    <property type="entry name" value="LRAT"/>
    <property type="match status" value="1"/>
</dbReference>
<evidence type="ECO:0000313" key="3">
    <source>
        <dbReference type="Proteomes" id="UP000807159"/>
    </source>
</evidence>
<dbReference type="SUPFAM" id="SSF54001">
    <property type="entry name" value="Cysteine proteinases"/>
    <property type="match status" value="1"/>
</dbReference>
<accession>A0A8T2YR80</accession>
<dbReference type="InterPro" id="IPR038765">
    <property type="entry name" value="Papain-like_cys_pep_sf"/>
</dbReference>
<dbReference type="PANTHER" id="PTHR46137">
    <property type="entry name" value="OS05G0310600 PROTEIN"/>
    <property type="match status" value="1"/>
</dbReference>
<protein>
    <recommendedName>
        <fullName evidence="1">LRAT domain-containing protein</fullName>
    </recommendedName>
</protein>
<organism evidence="2 3">
    <name type="scientific">Populus deltoides</name>
    <name type="common">Eastern poplar</name>
    <name type="synonym">Eastern cottonwood</name>
    <dbReference type="NCBI Taxonomy" id="3696"/>
    <lineage>
        <taxon>Eukaryota</taxon>
        <taxon>Viridiplantae</taxon>
        <taxon>Streptophyta</taxon>
        <taxon>Embryophyta</taxon>
        <taxon>Tracheophyta</taxon>
        <taxon>Spermatophyta</taxon>
        <taxon>Magnoliopsida</taxon>
        <taxon>eudicotyledons</taxon>
        <taxon>Gunneridae</taxon>
        <taxon>Pentapetalae</taxon>
        <taxon>rosids</taxon>
        <taxon>fabids</taxon>
        <taxon>Malpighiales</taxon>
        <taxon>Salicaceae</taxon>
        <taxon>Saliceae</taxon>
        <taxon>Populus</taxon>
    </lineage>
</organism>
<name>A0A8T2YR80_POPDE</name>
<evidence type="ECO:0000259" key="1">
    <source>
        <dbReference type="PROSITE" id="PS51934"/>
    </source>
</evidence>
<feature type="domain" description="LRAT" evidence="1">
    <location>
        <begin position="33"/>
        <end position="174"/>
    </location>
</feature>
<dbReference type="Pfam" id="PF04970">
    <property type="entry name" value="LRAT"/>
    <property type="match status" value="1"/>
</dbReference>
<evidence type="ECO:0000313" key="2">
    <source>
        <dbReference type="EMBL" id="KAH8507541.1"/>
    </source>
</evidence>
<reference evidence="2" key="1">
    <citation type="journal article" date="2021" name="J. Hered.">
        <title>Genome Assembly of Salicaceae Populus deltoides (Eastern Cottonwood) I-69 Based on Nanopore Sequencing and Hi-C Technologies.</title>
        <authorList>
            <person name="Bai S."/>
            <person name="Wu H."/>
            <person name="Zhang J."/>
            <person name="Pan Z."/>
            <person name="Zhao W."/>
            <person name="Li Z."/>
            <person name="Tong C."/>
        </authorList>
    </citation>
    <scope>NUCLEOTIDE SEQUENCE</scope>
    <source>
        <tissue evidence="2">Leaf</tissue>
    </source>
</reference>
<comment type="caution">
    <text evidence="2">The sequence shown here is derived from an EMBL/GenBank/DDBJ whole genome shotgun (WGS) entry which is preliminary data.</text>
</comment>
<dbReference type="AlphaFoldDB" id="A0A8T2YR80"/>
<dbReference type="Proteomes" id="UP000807159">
    <property type="component" value="Chromosome 5"/>
</dbReference>
<dbReference type="EMBL" id="JACEGQ020000005">
    <property type="protein sequence ID" value="KAH8507541.1"/>
    <property type="molecule type" value="Genomic_DNA"/>
</dbReference>
<dbReference type="PANTHER" id="PTHR46137:SF1">
    <property type="entry name" value="LRAT DOMAIN-CONTAINING PROTEIN"/>
    <property type="match status" value="1"/>
</dbReference>
<dbReference type="Gene3D" id="3.90.1720.10">
    <property type="entry name" value="endopeptidase domain like (from Nostoc punctiforme)"/>
    <property type="match status" value="1"/>
</dbReference>
<sequence length="194" mass="21537">MAGFLDDVADMVRSPFFREIEVSELKAGDHIYCGRKLSFVYTHHGIYIGDGKVIHNMGKNGSGKKKACKSRPQCGYDGRGGLVETCVECFRATSGFLTGTKLYLFLYGVPKLECEIRLRAYCSPKQSKPADEVVAKAKEMLESKKQGGTRYGFFFNNCEDFATLCKTGTAFCTQSELLFGRVGYPILKQLVQSS</sequence>
<gene>
    <name evidence="2" type="ORF">H0E87_009912</name>
</gene>